<dbReference type="PANTHER" id="PTHR30290:SF64">
    <property type="entry name" value="ABC TRANSPORTER PERIPLASMIC BINDING PROTEIN"/>
    <property type="match status" value="1"/>
</dbReference>
<dbReference type="GO" id="GO:0042884">
    <property type="term" value="P:microcin transport"/>
    <property type="evidence" value="ECO:0007669"/>
    <property type="project" value="TreeGrafter"/>
</dbReference>
<dbReference type="GO" id="GO:0015833">
    <property type="term" value="P:peptide transport"/>
    <property type="evidence" value="ECO:0007669"/>
    <property type="project" value="TreeGrafter"/>
</dbReference>
<comment type="subcellular location">
    <subcellularLocation>
        <location evidence="1">Periplasm</location>
    </subcellularLocation>
</comment>
<evidence type="ECO:0000256" key="1">
    <source>
        <dbReference type="ARBA" id="ARBA00004418"/>
    </source>
</evidence>
<protein>
    <submittedName>
        <fullName evidence="6">Microcin C transport system substrate-binding protein</fullName>
    </submittedName>
</protein>
<dbReference type="Proteomes" id="UP000256845">
    <property type="component" value="Unassembled WGS sequence"/>
</dbReference>
<organism evidence="6 7">
    <name type="scientific">Aestuariispira insulae</name>
    <dbReference type="NCBI Taxonomy" id="1461337"/>
    <lineage>
        <taxon>Bacteria</taxon>
        <taxon>Pseudomonadati</taxon>
        <taxon>Pseudomonadota</taxon>
        <taxon>Alphaproteobacteria</taxon>
        <taxon>Rhodospirillales</taxon>
        <taxon>Kiloniellaceae</taxon>
        <taxon>Aestuariispira</taxon>
    </lineage>
</organism>
<proteinExistence type="inferred from homology"/>
<dbReference type="InterPro" id="IPR039424">
    <property type="entry name" value="SBP_5"/>
</dbReference>
<dbReference type="SUPFAM" id="SSF53850">
    <property type="entry name" value="Periplasmic binding protein-like II"/>
    <property type="match status" value="1"/>
</dbReference>
<evidence type="ECO:0000313" key="6">
    <source>
        <dbReference type="EMBL" id="RED54255.1"/>
    </source>
</evidence>
<evidence type="ECO:0000259" key="5">
    <source>
        <dbReference type="Pfam" id="PF00496"/>
    </source>
</evidence>
<comment type="caution">
    <text evidence="6">The sequence shown here is derived from an EMBL/GenBank/DDBJ whole genome shotgun (WGS) entry which is preliminary data.</text>
</comment>
<evidence type="ECO:0000256" key="3">
    <source>
        <dbReference type="ARBA" id="ARBA00022729"/>
    </source>
</evidence>
<dbReference type="GO" id="GO:0043190">
    <property type="term" value="C:ATP-binding cassette (ABC) transporter complex"/>
    <property type="evidence" value="ECO:0007669"/>
    <property type="project" value="InterPro"/>
</dbReference>
<keyword evidence="3 4" id="KW-0732">Signal</keyword>
<sequence length="621" mass="71571">MRAFATFLTSSILFMLAPFALAADMIDGVPGRHAIAMHGIPKYPPGFTHFDYVNPDAPKGGSMKQATISDGFDSFNPIIPKGHTAVGLSLIYSGLMTKSGDEPFTMYGELAELIYLPADRSWVAFRLRETARWHDGQPITADDVIWSFETILEHGSPQERQYYADVDRLEKLDERTVRFLFKTNTNKELPLILGDLTILPKHYWTSEDRDITKTTLTPPLGSGPYKIEKFEVNRSISYKRVETYWGRDIPVHKGRYNFDRLQYDYYQEHNIALEALKAGELDYRWENTSKNWAREYEIPAVKEGRLIKLRTDDITTQVMLGLIFNQRKDLFQDRKVRQALSYVFDFTWANENIFFGQYSRLRSFFGKGDLAATGIPTGRELEILNQYRDRLPPELFTREYSPPSTDKPGDQRRNLLEAARLLKEAGWVIDPDTLMLVHGETGKPFKFDIMMSGKTLEAVMLTIRRSLKRLGIAVELKIVDSAQYGQRVRNYDYDVIYLGWAQAQSPGNEQRFYWGSAAADQPGTRNYMGLKDPIVDELIELVVNAPDRQELEARTRALDRVLQWHYLLIPTYYGDFDRHAFWNKYRYPETAPTMGYDLTTWWYDPDLARQNGLSATDTAGG</sequence>
<dbReference type="AlphaFoldDB" id="A0A3D9HXW3"/>
<dbReference type="Gene3D" id="3.40.190.10">
    <property type="entry name" value="Periplasmic binding protein-like II"/>
    <property type="match status" value="1"/>
</dbReference>
<dbReference type="Pfam" id="PF00496">
    <property type="entry name" value="SBP_bac_5"/>
    <property type="match status" value="1"/>
</dbReference>
<keyword evidence="7" id="KW-1185">Reference proteome</keyword>
<dbReference type="RefSeq" id="WP_115935323.1">
    <property type="nucleotide sequence ID" value="NZ_QRDW01000001.1"/>
</dbReference>
<feature type="signal peptide" evidence="4">
    <location>
        <begin position="1"/>
        <end position="22"/>
    </location>
</feature>
<dbReference type="GO" id="GO:1904680">
    <property type="term" value="F:peptide transmembrane transporter activity"/>
    <property type="evidence" value="ECO:0007669"/>
    <property type="project" value="TreeGrafter"/>
</dbReference>
<dbReference type="GO" id="GO:0030288">
    <property type="term" value="C:outer membrane-bounded periplasmic space"/>
    <property type="evidence" value="ECO:0007669"/>
    <property type="project" value="TreeGrafter"/>
</dbReference>
<reference evidence="6 7" key="1">
    <citation type="submission" date="2018-07" db="EMBL/GenBank/DDBJ databases">
        <title>Genomic Encyclopedia of Type Strains, Phase III (KMG-III): the genomes of soil and plant-associated and newly described type strains.</title>
        <authorList>
            <person name="Whitman W."/>
        </authorList>
    </citation>
    <scope>NUCLEOTIDE SEQUENCE [LARGE SCALE GENOMIC DNA]</scope>
    <source>
        <strain evidence="6 7">CECT 8488</strain>
    </source>
</reference>
<dbReference type="PIRSF" id="PIRSF002741">
    <property type="entry name" value="MppA"/>
    <property type="match status" value="1"/>
</dbReference>
<dbReference type="OrthoDB" id="9803988at2"/>
<dbReference type="InterPro" id="IPR030678">
    <property type="entry name" value="Peptide/Ni-bd"/>
</dbReference>
<evidence type="ECO:0000256" key="4">
    <source>
        <dbReference type="SAM" id="SignalP"/>
    </source>
</evidence>
<feature type="chain" id="PRO_5017564987" evidence="4">
    <location>
        <begin position="23"/>
        <end position="621"/>
    </location>
</feature>
<comment type="similarity">
    <text evidence="2">Belongs to the bacterial solute-binding protein 5 family.</text>
</comment>
<accession>A0A3D9HXW3</accession>
<name>A0A3D9HXW3_9PROT</name>
<evidence type="ECO:0000256" key="2">
    <source>
        <dbReference type="ARBA" id="ARBA00005695"/>
    </source>
</evidence>
<dbReference type="PANTHER" id="PTHR30290">
    <property type="entry name" value="PERIPLASMIC BINDING COMPONENT OF ABC TRANSPORTER"/>
    <property type="match status" value="1"/>
</dbReference>
<dbReference type="Gene3D" id="3.10.105.10">
    <property type="entry name" value="Dipeptide-binding Protein, Domain 3"/>
    <property type="match status" value="1"/>
</dbReference>
<dbReference type="CDD" id="cd08497">
    <property type="entry name" value="MbnE-like"/>
    <property type="match status" value="1"/>
</dbReference>
<gene>
    <name evidence="6" type="ORF">DFP90_1011058</name>
</gene>
<evidence type="ECO:0000313" key="7">
    <source>
        <dbReference type="Proteomes" id="UP000256845"/>
    </source>
</evidence>
<dbReference type="InterPro" id="IPR000914">
    <property type="entry name" value="SBP_5_dom"/>
</dbReference>
<feature type="domain" description="Solute-binding protein family 5" evidence="5">
    <location>
        <begin position="107"/>
        <end position="515"/>
    </location>
</feature>
<dbReference type="EMBL" id="QRDW01000001">
    <property type="protein sequence ID" value="RED54255.1"/>
    <property type="molecule type" value="Genomic_DNA"/>
</dbReference>